<dbReference type="EMBL" id="MG700548">
    <property type="protein sequence ID" value="AVI43315.1"/>
    <property type="molecule type" value="Genomic_DNA"/>
</dbReference>
<evidence type="ECO:0000313" key="2">
    <source>
        <dbReference type="EMBL" id="AVI43315.1"/>
    </source>
</evidence>
<dbReference type="InterPro" id="IPR009440">
    <property type="entry name" value="ParM/StbA_N"/>
</dbReference>
<reference evidence="2" key="1">
    <citation type="submission" date="2017-12" db="EMBL/GenBank/DDBJ databases">
        <title>Insights into the successfully spreading KPC-encoding IncII plasmids.</title>
        <authorList>
            <person name="Brandt C."/>
            <person name="Pletz M.W."/>
            <person name="Makarewicz O."/>
        </authorList>
    </citation>
    <scope>NUCLEOTIDE SEQUENCE</scope>
    <source>
        <strain evidence="2">UR15381</strain>
        <plasmid evidence="2">pUJ-1KPC</plasmid>
    </source>
</reference>
<protein>
    <submittedName>
        <fullName evidence="2">StbA protein</fullName>
    </submittedName>
</protein>
<keyword evidence="2" id="KW-0614">Plasmid</keyword>
<evidence type="ECO:0000259" key="1">
    <source>
        <dbReference type="Pfam" id="PF06406"/>
    </source>
</evidence>
<sequence>MRELVLNKGRAFTVTDVKVMPESLPAAFSVSRS</sequence>
<accession>A0A2P1BNK6</accession>
<name>A0A2P1BNK6_KLEPN</name>
<dbReference type="AlphaFoldDB" id="A0A2P1BNK6"/>
<organism evidence="2">
    <name type="scientific">Klebsiella pneumoniae</name>
    <dbReference type="NCBI Taxonomy" id="573"/>
    <lineage>
        <taxon>Bacteria</taxon>
        <taxon>Pseudomonadati</taxon>
        <taxon>Pseudomonadota</taxon>
        <taxon>Gammaproteobacteria</taxon>
        <taxon>Enterobacterales</taxon>
        <taxon>Enterobacteriaceae</taxon>
        <taxon>Klebsiella/Raoultella group</taxon>
        <taxon>Klebsiella</taxon>
        <taxon>Klebsiella pneumoniae complex</taxon>
    </lineage>
</organism>
<feature type="domain" description="Plasmid segregation protein ParM/StbA N-terminal" evidence="1">
    <location>
        <begin position="1"/>
        <end position="31"/>
    </location>
</feature>
<dbReference type="Pfam" id="PF06406">
    <property type="entry name" value="StbA_N"/>
    <property type="match status" value="1"/>
</dbReference>
<geneLocation type="plasmid" evidence="2">
    <name>pUJ-1KPC</name>
</geneLocation>
<proteinExistence type="predicted"/>